<evidence type="ECO:0000256" key="2">
    <source>
        <dbReference type="ARBA" id="ARBA00004752"/>
    </source>
</evidence>
<comment type="catalytic activity">
    <reaction evidence="12">
        <text>Preferential cleavage: (Ac)2-L-Lys-D-Ala-|-D-Ala. Also transpeptidation of peptidyl-alanyl moieties that are N-acyl substituents of D-alanine.</text>
        <dbReference type="EC" id="3.4.16.4"/>
    </reaction>
</comment>
<feature type="binding site" evidence="14">
    <location>
        <position position="239"/>
    </location>
    <ligand>
        <name>substrate</name>
    </ligand>
</feature>
<organism evidence="18 19">
    <name type="scientific">Senegalia massiliensis</name>
    <dbReference type="NCBI Taxonomy" id="1720316"/>
    <lineage>
        <taxon>Bacteria</taxon>
        <taxon>Bacillati</taxon>
        <taxon>Bacillota</taxon>
        <taxon>Clostridia</taxon>
        <taxon>Eubacteriales</taxon>
        <taxon>Clostridiaceae</taxon>
        <taxon>Senegalia</taxon>
    </lineage>
</organism>
<dbReference type="EC" id="3.4.16.4" evidence="4"/>
<dbReference type="SUPFAM" id="SSF56601">
    <property type="entry name" value="beta-lactamase/transpeptidase-like"/>
    <property type="match status" value="1"/>
</dbReference>
<evidence type="ECO:0000256" key="16">
    <source>
        <dbReference type="SAM" id="Phobius"/>
    </source>
</evidence>
<comment type="pathway">
    <text evidence="2">Cell wall biogenesis; peptidoglycan biosynthesis.</text>
</comment>
<evidence type="ECO:0000256" key="6">
    <source>
        <dbReference type="ARBA" id="ARBA00022670"/>
    </source>
</evidence>
<evidence type="ECO:0000256" key="9">
    <source>
        <dbReference type="ARBA" id="ARBA00022960"/>
    </source>
</evidence>
<comment type="caution">
    <text evidence="18">The sequence shown here is derived from an EMBL/GenBank/DDBJ whole genome shotgun (WGS) entry which is preliminary data.</text>
</comment>
<dbReference type="GO" id="GO:0071555">
    <property type="term" value="P:cell wall organization"/>
    <property type="evidence" value="ECO:0007669"/>
    <property type="project" value="UniProtKB-KW"/>
</dbReference>
<evidence type="ECO:0000256" key="11">
    <source>
        <dbReference type="ARBA" id="ARBA00023316"/>
    </source>
</evidence>
<evidence type="ECO:0000313" key="18">
    <source>
        <dbReference type="EMBL" id="NBI05709.1"/>
    </source>
</evidence>
<dbReference type="Gene3D" id="2.60.410.10">
    <property type="entry name" value="D-Ala-D-Ala carboxypeptidase, C-terminal domain"/>
    <property type="match status" value="1"/>
</dbReference>
<dbReference type="AlphaFoldDB" id="A0A845QV90"/>
<sequence>MKKIIMIIIMLSVFNYNSIVYGENSNLAQEDINGEAAILIDGKTGDILFEKNIHKKMYPASTTKMLTGILAIEQGNMDKLVTVDDNTPYEIYGTHIALEPEEQLRFKELLNATLIESANDAAVVIAKDMAGDVESFAKMMNKKAKEIGALNSNFVNPSGLHDDNHFSTAYDLAMIAKYGMQNDQFRNIVKNYKYTIEPTNIKTEKRIMHSENKLLYSTKKINVDGKNTEIKYDGAIGVKTGYTEQAGNSVVSAVEKDGRLLISVVLKSAGNNLWIDTHKLLNYGLNNFDKKLLGFKNEFIKNIKIENGNKKYVTGVIGENVTTPIKNNIEGEISKKVNINDNIKAPIEKGQVLGNVEYILNGETIKTANIISAESINLVGSYPNVADISLFNSINIWWIIGTILLLLFWRINILRRRAKKRRRYKSKNYNI</sequence>
<evidence type="ECO:0000256" key="5">
    <source>
        <dbReference type="ARBA" id="ARBA00022645"/>
    </source>
</evidence>
<reference evidence="18 19" key="1">
    <citation type="submission" date="2018-08" db="EMBL/GenBank/DDBJ databases">
        <title>Murine metabolic-syndrome-specific gut microbial biobank.</title>
        <authorList>
            <person name="Liu C."/>
        </authorList>
    </citation>
    <scope>NUCLEOTIDE SEQUENCE [LARGE SCALE GENOMIC DNA]</scope>
    <source>
        <strain evidence="18 19">583</strain>
    </source>
</reference>
<dbReference type="PANTHER" id="PTHR21581:SF6">
    <property type="entry name" value="TRAFFICKING PROTEIN PARTICLE COMPLEX SUBUNIT 12"/>
    <property type="match status" value="1"/>
</dbReference>
<feature type="active site" description="Acyl-ester intermediate" evidence="13">
    <location>
        <position position="64"/>
    </location>
</feature>
<comment type="similarity">
    <text evidence="3 15">Belongs to the peptidase S11 family.</text>
</comment>
<dbReference type="SUPFAM" id="SSF69189">
    <property type="entry name" value="Penicillin-binding protein associated domain"/>
    <property type="match status" value="1"/>
</dbReference>
<dbReference type="GO" id="GO:0009252">
    <property type="term" value="P:peptidoglycan biosynthetic process"/>
    <property type="evidence" value="ECO:0007669"/>
    <property type="project" value="UniProtKB-UniPathway"/>
</dbReference>
<evidence type="ECO:0000256" key="14">
    <source>
        <dbReference type="PIRSR" id="PIRSR618044-2"/>
    </source>
</evidence>
<dbReference type="Proteomes" id="UP000467132">
    <property type="component" value="Unassembled WGS sequence"/>
</dbReference>
<dbReference type="PANTHER" id="PTHR21581">
    <property type="entry name" value="D-ALANYL-D-ALANINE CARBOXYPEPTIDASE"/>
    <property type="match status" value="1"/>
</dbReference>
<evidence type="ECO:0000256" key="4">
    <source>
        <dbReference type="ARBA" id="ARBA00012448"/>
    </source>
</evidence>
<keyword evidence="9" id="KW-0133">Cell shape</keyword>
<feature type="active site" description="Acyl-ester intermediate" evidence="13">
    <location>
        <position position="61"/>
    </location>
</feature>
<dbReference type="UniPathway" id="UPA00219"/>
<dbReference type="OrthoDB" id="9791132at2"/>
<evidence type="ECO:0000256" key="3">
    <source>
        <dbReference type="ARBA" id="ARBA00007164"/>
    </source>
</evidence>
<keyword evidence="16" id="KW-1133">Transmembrane helix</keyword>
<keyword evidence="19" id="KW-1185">Reference proteome</keyword>
<keyword evidence="8" id="KW-0378">Hydrolase</keyword>
<dbReference type="InterPro" id="IPR037167">
    <property type="entry name" value="Peptidase_S11_C_sf"/>
</dbReference>
<evidence type="ECO:0000256" key="8">
    <source>
        <dbReference type="ARBA" id="ARBA00022801"/>
    </source>
</evidence>
<dbReference type="SMART" id="SM00936">
    <property type="entry name" value="PBP5_C"/>
    <property type="match status" value="1"/>
</dbReference>
<dbReference type="InterPro" id="IPR012907">
    <property type="entry name" value="Peptidase_S11_C"/>
</dbReference>
<dbReference type="InterPro" id="IPR001967">
    <property type="entry name" value="Peptidase_S11_N"/>
</dbReference>
<evidence type="ECO:0000256" key="7">
    <source>
        <dbReference type="ARBA" id="ARBA00022729"/>
    </source>
</evidence>
<dbReference type="Pfam" id="PF00768">
    <property type="entry name" value="Peptidase_S11"/>
    <property type="match status" value="1"/>
</dbReference>
<evidence type="ECO:0000256" key="12">
    <source>
        <dbReference type="ARBA" id="ARBA00034000"/>
    </source>
</evidence>
<dbReference type="InterPro" id="IPR012338">
    <property type="entry name" value="Beta-lactam/transpept-like"/>
</dbReference>
<keyword evidence="16" id="KW-0812">Transmembrane</keyword>
<name>A0A845QV90_9CLOT</name>
<feature type="domain" description="Peptidase S11 D-Ala-D-Ala carboxypeptidase A C-terminal" evidence="17">
    <location>
        <begin position="288"/>
        <end position="378"/>
    </location>
</feature>
<evidence type="ECO:0000256" key="1">
    <source>
        <dbReference type="ARBA" id="ARBA00003217"/>
    </source>
</evidence>
<feature type="active site" evidence="13">
    <location>
        <position position="117"/>
    </location>
</feature>
<protein>
    <recommendedName>
        <fullName evidence="4">serine-type D-Ala-D-Ala carboxypeptidase</fullName>
        <ecNumber evidence="4">3.4.16.4</ecNumber>
    </recommendedName>
</protein>
<dbReference type="GO" id="GO:0006508">
    <property type="term" value="P:proteolysis"/>
    <property type="evidence" value="ECO:0007669"/>
    <property type="project" value="UniProtKB-KW"/>
</dbReference>
<keyword evidence="11" id="KW-0961">Cell wall biogenesis/degradation</keyword>
<keyword evidence="16" id="KW-0472">Membrane</keyword>
<dbReference type="InterPro" id="IPR018044">
    <property type="entry name" value="Peptidase_S11"/>
</dbReference>
<keyword evidence="5 18" id="KW-0121">Carboxypeptidase</keyword>
<evidence type="ECO:0000256" key="13">
    <source>
        <dbReference type="PIRSR" id="PIRSR618044-1"/>
    </source>
</evidence>
<evidence type="ECO:0000313" key="19">
    <source>
        <dbReference type="Proteomes" id="UP000467132"/>
    </source>
</evidence>
<dbReference type="EMBL" id="QXXA01000004">
    <property type="protein sequence ID" value="NBI05709.1"/>
    <property type="molecule type" value="Genomic_DNA"/>
</dbReference>
<dbReference type="InterPro" id="IPR015956">
    <property type="entry name" value="Peniciliin-bd_prot_C_sf"/>
</dbReference>
<dbReference type="GO" id="GO:0009002">
    <property type="term" value="F:serine-type D-Ala-D-Ala carboxypeptidase activity"/>
    <property type="evidence" value="ECO:0007669"/>
    <property type="project" value="UniProtKB-EC"/>
</dbReference>
<dbReference type="GO" id="GO:0008360">
    <property type="term" value="P:regulation of cell shape"/>
    <property type="evidence" value="ECO:0007669"/>
    <property type="project" value="UniProtKB-KW"/>
</dbReference>
<dbReference type="Pfam" id="PF07943">
    <property type="entry name" value="PBP5_C"/>
    <property type="match status" value="1"/>
</dbReference>
<evidence type="ECO:0000256" key="10">
    <source>
        <dbReference type="ARBA" id="ARBA00022984"/>
    </source>
</evidence>
<dbReference type="RefSeq" id="WP_160196205.1">
    <property type="nucleotide sequence ID" value="NZ_QXXA01000004.1"/>
</dbReference>
<gene>
    <name evidence="18" type="ORF">D3Z33_02420</name>
</gene>
<feature type="transmembrane region" description="Helical" evidence="16">
    <location>
        <begin position="396"/>
        <end position="413"/>
    </location>
</feature>
<keyword evidence="10" id="KW-0573">Peptidoglycan synthesis</keyword>
<keyword evidence="7" id="KW-0732">Signal</keyword>
<comment type="function">
    <text evidence="1">Removes C-terminal D-alanyl residues from sugar-peptide cell wall precursors.</text>
</comment>
<evidence type="ECO:0000256" key="15">
    <source>
        <dbReference type="RuleBase" id="RU004016"/>
    </source>
</evidence>
<evidence type="ECO:0000259" key="17">
    <source>
        <dbReference type="SMART" id="SM00936"/>
    </source>
</evidence>
<accession>A0A845QV90</accession>
<dbReference type="PRINTS" id="PR00725">
    <property type="entry name" value="DADACBPTASE1"/>
</dbReference>
<keyword evidence="6" id="KW-0645">Protease</keyword>
<dbReference type="Gene3D" id="3.40.710.10">
    <property type="entry name" value="DD-peptidase/beta-lactamase superfamily"/>
    <property type="match status" value="1"/>
</dbReference>
<proteinExistence type="inferred from homology"/>